<dbReference type="Pfam" id="PF01762">
    <property type="entry name" value="Galactosyl_T"/>
    <property type="match status" value="1"/>
</dbReference>
<evidence type="ECO:0000256" key="9">
    <source>
        <dbReference type="ARBA" id="ARBA00023136"/>
    </source>
</evidence>
<dbReference type="EC" id="2.4.1.-" evidence="10"/>
<comment type="caution">
    <text evidence="11">The sequence shown here is derived from an EMBL/GenBank/DDBJ whole genome shotgun (WGS) entry which is preliminary data.</text>
</comment>
<evidence type="ECO:0000256" key="6">
    <source>
        <dbReference type="ARBA" id="ARBA00022968"/>
    </source>
</evidence>
<accession>A0ABN8P8U5</accession>
<evidence type="ECO:0000313" key="12">
    <source>
        <dbReference type="Proteomes" id="UP001159405"/>
    </source>
</evidence>
<evidence type="ECO:0000313" key="11">
    <source>
        <dbReference type="EMBL" id="CAH3138034.1"/>
    </source>
</evidence>
<evidence type="ECO:0000256" key="8">
    <source>
        <dbReference type="ARBA" id="ARBA00023034"/>
    </source>
</evidence>
<keyword evidence="9" id="KW-0472">Membrane</keyword>
<keyword evidence="8 10" id="KW-0333">Golgi apparatus</keyword>
<evidence type="ECO:0000256" key="2">
    <source>
        <dbReference type="ARBA" id="ARBA00008661"/>
    </source>
</evidence>
<reference evidence="11 12" key="1">
    <citation type="submission" date="2022-05" db="EMBL/GenBank/DDBJ databases">
        <authorList>
            <consortium name="Genoscope - CEA"/>
            <person name="William W."/>
        </authorList>
    </citation>
    <scope>NUCLEOTIDE SEQUENCE [LARGE SCALE GENOMIC DNA]</scope>
</reference>
<keyword evidence="6" id="KW-0735">Signal-anchor</keyword>
<dbReference type="PANTHER" id="PTHR11214">
    <property type="entry name" value="BETA-1,3-N-ACETYLGLUCOSAMINYLTRANSFERASE"/>
    <property type="match status" value="1"/>
</dbReference>
<dbReference type="PANTHER" id="PTHR11214:SF3">
    <property type="entry name" value="BETA-1,3-GALACTOSYLTRANSFERASE 6"/>
    <property type="match status" value="1"/>
</dbReference>
<keyword evidence="5" id="KW-0812">Transmembrane</keyword>
<name>A0ABN8P8U5_9CNID</name>
<keyword evidence="4" id="KW-0808">Transferase</keyword>
<comment type="subcellular location">
    <subcellularLocation>
        <location evidence="1 10">Golgi apparatus membrane</location>
        <topology evidence="1 10">Single-pass type II membrane protein</topology>
    </subcellularLocation>
</comment>
<evidence type="ECO:0000256" key="5">
    <source>
        <dbReference type="ARBA" id="ARBA00022692"/>
    </source>
</evidence>
<keyword evidence="12" id="KW-1185">Reference proteome</keyword>
<keyword evidence="7" id="KW-1133">Transmembrane helix</keyword>
<evidence type="ECO:0000256" key="7">
    <source>
        <dbReference type="ARBA" id="ARBA00022989"/>
    </source>
</evidence>
<proteinExistence type="inferred from homology"/>
<dbReference type="EMBL" id="CALNXK010000060">
    <property type="protein sequence ID" value="CAH3138034.1"/>
    <property type="molecule type" value="Genomic_DNA"/>
</dbReference>
<dbReference type="InterPro" id="IPR029044">
    <property type="entry name" value="Nucleotide-diphossugar_trans"/>
</dbReference>
<evidence type="ECO:0000256" key="10">
    <source>
        <dbReference type="RuleBase" id="RU363063"/>
    </source>
</evidence>
<evidence type="ECO:0000256" key="1">
    <source>
        <dbReference type="ARBA" id="ARBA00004323"/>
    </source>
</evidence>
<comment type="similarity">
    <text evidence="2 10">Belongs to the glycosyltransferase 31 family.</text>
</comment>
<dbReference type="Proteomes" id="UP001159405">
    <property type="component" value="Unassembled WGS sequence"/>
</dbReference>
<evidence type="ECO:0000256" key="4">
    <source>
        <dbReference type="ARBA" id="ARBA00022679"/>
    </source>
</evidence>
<gene>
    <name evidence="11" type="ORF">PLOB_00039913</name>
</gene>
<protein>
    <recommendedName>
        <fullName evidence="10">Hexosyltransferase</fullName>
        <ecNumber evidence="10">2.4.1.-</ecNumber>
    </recommendedName>
</protein>
<dbReference type="InterPro" id="IPR002659">
    <property type="entry name" value="Glyco_trans_31"/>
</dbReference>
<keyword evidence="3 10" id="KW-0328">Glycosyltransferase</keyword>
<sequence>MREQWKTVFLVGQTLDNNNQSENMAAEGTTYGDIIRGSHIDHYYNLTLKTQMGLEWAAGYCDFSYLLKVDDDVFVNPYNLLDHLKKPDTQVTNLYMGRCFHNAPVLRVGKHRMTREEYSESTFPTYCNGPAYLLSSDLVHKLVELFDTYTPFRLEDVYIGMLIRKIGGVEAVGHSGFRTQEFGEPCKHFPNMFAYHEASVKCSEELFEEGIKERLALEFSKLGNATG</sequence>
<organism evidence="11 12">
    <name type="scientific">Porites lobata</name>
    <dbReference type="NCBI Taxonomy" id="104759"/>
    <lineage>
        <taxon>Eukaryota</taxon>
        <taxon>Metazoa</taxon>
        <taxon>Cnidaria</taxon>
        <taxon>Anthozoa</taxon>
        <taxon>Hexacorallia</taxon>
        <taxon>Scleractinia</taxon>
        <taxon>Fungiina</taxon>
        <taxon>Poritidae</taxon>
        <taxon>Porites</taxon>
    </lineage>
</organism>
<dbReference type="Gene3D" id="3.90.550.50">
    <property type="match status" value="1"/>
</dbReference>
<dbReference type="SUPFAM" id="SSF53448">
    <property type="entry name" value="Nucleotide-diphospho-sugar transferases"/>
    <property type="match status" value="1"/>
</dbReference>
<evidence type="ECO:0000256" key="3">
    <source>
        <dbReference type="ARBA" id="ARBA00022676"/>
    </source>
</evidence>